<evidence type="ECO:0000256" key="1">
    <source>
        <dbReference type="ARBA" id="ARBA00011073"/>
    </source>
</evidence>
<feature type="domain" description="Peptidase S8/S53" evidence="8">
    <location>
        <begin position="50"/>
        <end position="282"/>
    </location>
</feature>
<name>A0AAJ3YXU0_9BACI</name>
<feature type="active site" description="Charge relay system" evidence="6">
    <location>
        <position position="237"/>
    </location>
</feature>
<dbReference type="Gene3D" id="3.40.50.200">
    <property type="entry name" value="Peptidase S8/S53 domain"/>
    <property type="match status" value="1"/>
</dbReference>
<dbReference type="AlphaFoldDB" id="A0AAJ3YXU0"/>
<feature type="active site" description="Charge relay system" evidence="6">
    <location>
        <position position="59"/>
    </location>
</feature>
<dbReference type="InterPro" id="IPR050131">
    <property type="entry name" value="Peptidase_S8_subtilisin-like"/>
</dbReference>
<dbReference type="InterPro" id="IPR015500">
    <property type="entry name" value="Peptidase_S8_subtilisin-rel"/>
</dbReference>
<evidence type="ECO:0000256" key="4">
    <source>
        <dbReference type="ARBA" id="ARBA00022801"/>
    </source>
</evidence>
<evidence type="ECO:0000259" key="8">
    <source>
        <dbReference type="Pfam" id="PF00082"/>
    </source>
</evidence>
<evidence type="ECO:0000313" key="9">
    <source>
        <dbReference type="EMBL" id="QAT65237.1"/>
    </source>
</evidence>
<dbReference type="InterPro" id="IPR034202">
    <property type="entry name" value="Subtilisin_Carlsberg-like"/>
</dbReference>
<dbReference type="GO" id="GO:0006508">
    <property type="term" value="P:proteolysis"/>
    <property type="evidence" value="ECO:0007669"/>
    <property type="project" value="UniProtKB-KW"/>
</dbReference>
<keyword evidence="3" id="KW-0479">Metal-binding</keyword>
<dbReference type="PROSITE" id="PS51892">
    <property type="entry name" value="SUBTILASE"/>
    <property type="match status" value="1"/>
</dbReference>
<gene>
    <name evidence="9" type="ORF">EQZ20_10090</name>
</gene>
<accession>A0AAJ3YXU0</accession>
<feature type="active site" description="Charge relay system" evidence="6">
    <location>
        <position position="90"/>
    </location>
</feature>
<evidence type="ECO:0000256" key="2">
    <source>
        <dbReference type="ARBA" id="ARBA00022670"/>
    </source>
</evidence>
<dbReference type="Proteomes" id="UP000288675">
    <property type="component" value="Chromosome"/>
</dbReference>
<proteinExistence type="inferred from homology"/>
<organism evidence="9 10">
    <name type="scientific">Bacillus glycinifermentans</name>
    <dbReference type="NCBI Taxonomy" id="1664069"/>
    <lineage>
        <taxon>Bacteria</taxon>
        <taxon>Bacillati</taxon>
        <taxon>Bacillota</taxon>
        <taxon>Bacilli</taxon>
        <taxon>Bacillales</taxon>
        <taxon>Bacillaceae</taxon>
        <taxon>Bacillus</taxon>
    </lineage>
</organism>
<evidence type="ECO:0000256" key="5">
    <source>
        <dbReference type="ARBA" id="ARBA00022825"/>
    </source>
</evidence>
<dbReference type="SUPFAM" id="SSF52743">
    <property type="entry name" value="Subtilisin-like"/>
    <property type="match status" value="1"/>
</dbReference>
<dbReference type="EMBL" id="CP035232">
    <property type="protein sequence ID" value="QAT65237.1"/>
    <property type="molecule type" value="Genomic_DNA"/>
</dbReference>
<evidence type="ECO:0000256" key="6">
    <source>
        <dbReference type="PROSITE-ProRule" id="PRU01240"/>
    </source>
</evidence>
<dbReference type="GeneID" id="82853033"/>
<keyword evidence="2 6" id="KW-0645">Protease</keyword>
<dbReference type="GO" id="GO:0004252">
    <property type="term" value="F:serine-type endopeptidase activity"/>
    <property type="evidence" value="ECO:0007669"/>
    <property type="project" value="UniProtKB-UniRule"/>
</dbReference>
<dbReference type="CDD" id="cd07477">
    <property type="entry name" value="Peptidases_S8_Subtilisin_subset"/>
    <property type="match status" value="1"/>
</dbReference>
<keyword evidence="7" id="KW-1133">Transmembrane helix</keyword>
<evidence type="ECO:0000256" key="7">
    <source>
        <dbReference type="SAM" id="Phobius"/>
    </source>
</evidence>
<comment type="similarity">
    <text evidence="1 6">Belongs to the peptidase S8 family.</text>
</comment>
<keyword evidence="5 6" id="KW-0720">Serine protease</keyword>
<protein>
    <recommendedName>
        <fullName evidence="8">Peptidase S8/S53 domain-containing protein</fullName>
    </recommendedName>
</protein>
<evidence type="ECO:0000256" key="3">
    <source>
        <dbReference type="ARBA" id="ARBA00022723"/>
    </source>
</evidence>
<dbReference type="PANTHER" id="PTHR43806:SF11">
    <property type="entry name" value="CEREVISIN-RELATED"/>
    <property type="match status" value="1"/>
</dbReference>
<dbReference type="GO" id="GO:0046872">
    <property type="term" value="F:metal ion binding"/>
    <property type="evidence" value="ECO:0007669"/>
    <property type="project" value="UniProtKB-KW"/>
</dbReference>
<keyword evidence="4 6" id="KW-0378">Hydrolase</keyword>
<keyword evidence="7" id="KW-0472">Membrane</keyword>
<dbReference type="RefSeq" id="WP_046132668.1">
    <property type="nucleotide sequence ID" value="NZ_CP035232.1"/>
</dbReference>
<reference evidence="9 10" key="1">
    <citation type="submission" date="2019-01" db="EMBL/GenBank/DDBJ databases">
        <title>Genome sequence of Bacillus glycinifermentans SRCM103574.</title>
        <authorList>
            <person name="Kong H.-J."/>
            <person name="Jeong S.-Y."/>
            <person name="Jeong D.-Y."/>
        </authorList>
    </citation>
    <scope>NUCLEOTIDE SEQUENCE [LARGE SCALE GENOMIC DNA]</scope>
    <source>
        <strain evidence="9 10">SRCM103574</strain>
    </source>
</reference>
<feature type="transmembrane region" description="Helical" evidence="7">
    <location>
        <begin position="304"/>
        <end position="321"/>
    </location>
</feature>
<keyword evidence="7" id="KW-0812">Transmembrane</keyword>
<dbReference type="KEGG" id="bgy:BGLY_1970"/>
<dbReference type="InterPro" id="IPR036852">
    <property type="entry name" value="Peptidase_S8/S53_dom_sf"/>
</dbReference>
<sequence length="333" mass="36667">MKKELILSLILTVIFLVCPFRETYGLSNEVYLKNQYKEVIGNREKYNVNGDGISIALLDSGFSKKKNKEITMKGGISFKETNNYEDLNGHGTHLAGVINSIAPKADIYAVKVLDKRLSGSYDDLIKGIEWAIDNNIDIISMSLGGEKESESLHKAIKEAHDKGIIVISSVGNNGFSINDTVTYPAKYDEVIGVGALGKNKKRWFRTSRGNGIDILAPGEDILSNSLDGKYIKRSGTSIAAAYVAGVVALIMEQNESLSNDEIKNILSKTAIPIGSKLEYGNGVLSISKALDQSNKIKLLKNIETGGMLFLLTTLVIVFFFIRKKRRKVLLERK</sequence>
<dbReference type="PANTHER" id="PTHR43806">
    <property type="entry name" value="PEPTIDASE S8"/>
    <property type="match status" value="1"/>
</dbReference>
<dbReference type="PRINTS" id="PR00723">
    <property type="entry name" value="SUBTILISIN"/>
</dbReference>
<dbReference type="Pfam" id="PF00082">
    <property type="entry name" value="Peptidase_S8"/>
    <property type="match status" value="1"/>
</dbReference>
<evidence type="ECO:0000313" key="10">
    <source>
        <dbReference type="Proteomes" id="UP000288675"/>
    </source>
</evidence>
<dbReference type="InterPro" id="IPR000209">
    <property type="entry name" value="Peptidase_S8/S53_dom"/>
</dbReference>